<evidence type="ECO:0000256" key="6">
    <source>
        <dbReference type="ARBA" id="ARBA00022842"/>
    </source>
</evidence>
<evidence type="ECO:0000256" key="1">
    <source>
        <dbReference type="ARBA" id="ARBA00001946"/>
    </source>
</evidence>
<name>A0A6J4LBP2_9ACTN</name>
<keyword evidence="5" id="KW-0479">Metal-binding</keyword>
<dbReference type="GO" id="GO:0008033">
    <property type="term" value="P:tRNA processing"/>
    <property type="evidence" value="ECO:0007669"/>
    <property type="project" value="UniProtKB-KW"/>
</dbReference>
<dbReference type="GO" id="GO:0000049">
    <property type="term" value="F:tRNA binding"/>
    <property type="evidence" value="ECO:0007669"/>
    <property type="project" value="TreeGrafter"/>
</dbReference>
<dbReference type="SUPFAM" id="SSF81301">
    <property type="entry name" value="Nucleotidyltransferase"/>
    <property type="match status" value="1"/>
</dbReference>
<comment type="cofactor">
    <cofactor evidence="1">
        <name>Mg(2+)</name>
        <dbReference type="ChEBI" id="CHEBI:18420"/>
    </cofactor>
</comment>
<evidence type="ECO:0000259" key="8">
    <source>
        <dbReference type="Pfam" id="PF01743"/>
    </source>
</evidence>
<evidence type="ECO:0000256" key="5">
    <source>
        <dbReference type="ARBA" id="ARBA00022723"/>
    </source>
</evidence>
<dbReference type="EMBL" id="CADCTS010000418">
    <property type="protein sequence ID" value="CAA9326523.1"/>
    <property type="molecule type" value="Genomic_DNA"/>
</dbReference>
<feature type="domain" description="Poly A polymerase head" evidence="8">
    <location>
        <begin position="50"/>
        <end position="165"/>
    </location>
</feature>
<sequence>MPAPAPTVEWLGVSTPTLNQAQANAVAELMRIAPVAGRLGRLFADAGHELYLVGGSVRDALLGRLGHDLDFTTSARPDDVEALLRRFSRAVWTIGKEFGTIGCKVDDGDVSWVVEVTTFRSDAYAANSRKPVVQFGDTLDGDLVRRDFTVNAMAVSVPDHRFVDPW</sequence>
<comment type="similarity">
    <text evidence="7">Belongs to the tRNA nucleotidyltransferase/poly(A) polymerase family.</text>
</comment>
<keyword evidence="2 7" id="KW-0808">Transferase</keyword>
<keyword evidence="7" id="KW-0694">RNA-binding</keyword>
<evidence type="ECO:0000256" key="4">
    <source>
        <dbReference type="ARBA" id="ARBA00022695"/>
    </source>
</evidence>
<feature type="non-terminal residue" evidence="9">
    <location>
        <position position="166"/>
    </location>
</feature>
<dbReference type="PANTHER" id="PTHR46173:SF1">
    <property type="entry name" value="CCA TRNA NUCLEOTIDYLTRANSFERASE 1, MITOCHONDRIAL"/>
    <property type="match status" value="1"/>
</dbReference>
<accession>A0A6J4LBP2</accession>
<dbReference type="GO" id="GO:0046872">
    <property type="term" value="F:metal ion binding"/>
    <property type="evidence" value="ECO:0007669"/>
    <property type="project" value="UniProtKB-KW"/>
</dbReference>
<proteinExistence type="inferred from homology"/>
<keyword evidence="6" id="KW-0460">Magnesium</keyword>
<organism evidence="9">
    <name type="scientific">uncultured Friedmanniella sp</name>
    <dbReference type="NCBI Taxonomy" id="335381"/>
    <lineage>
        <taxon>Bacteria</taxon>
        <taxon>Bacillati</taxon>
        <taxon>Actinomycetota</taxon>
        <taxon>Actinomycetes</taxon>
        <taxon>Propionibacteriales</taxon>
        <taxon>Nocardioidaceae</taxon>
        <taxon>Friedmanniella</taxon>
        <taxon>environmental samples</taxon>
    </lineage>
</organism>
<dbReference type="InterPro" id="IPR043519">
    <property type="entry name" value="NT_sf"/>
</dbReference>
<protein>
    <submittedName>
        <fullName evidence="9">CCA tRNA nucleotidyltransferase</fullName>
        <ecNumber evidence="9">2.7.7.72</ecNumber>
    </submittedName>
</protein>
<dbReference type="Pfam" id="PF01743">
    <property type="entry name" value="PolyA_pol"/>
    <property type="match status" value="1"/>
</dbReference>
<dbReference type="GO" id="GO:0004810">
    <property type="term" value="F:CCA tRNA nucleotidyltransferase activity"/>
    <property type="evidence" value="ECO:0007669"/>
    <property type="project" value="UniProtKB-EC"/>
</dbReference>
<dbReference type="AlphaFoldDB" id="A0A6J4LBP2"/>
<dbReference type="Gene3D" id="3.30.460.10">
    <property type="entry name" value="Beta Polymerase, domain 2"/>
    <property type="match status" value="1"/>
</dbReference>
<keyword evidence="3" id="KW-0819">tRNA processing</keyword>
<gene>
    <name evidence="9" type="ORF">AVDCRST_MAG48-2927</name>
</gene>
<dbReference type="CDD" id="cd05398">
    <property type="entry name" value="NT_ClassII-CCAase"/>
    <property type="match status" value="1"/>
</dbReference>
<dbReference type="EC" id="2.7.7.72" evidence="9"/>
<evidence type="ECO:0000256" key="7">
    <source>
        <dbReference type="RuleBase" id="RU003953"/>
    </source>
</evidence>
<evidence type="ECO:0000256" key="3">
    <source>
        <dbReference type="ARBA" id="ARBA00022694"/>
    </source>
</evidence>
<keyword evidence="4 9" id="KW-0548">Nucleotidyltransferase</keyword>
<dbReference type="InterPro" id="IPR050264">
    <property type="entry name" value="Bact_CCA-adding_enz_type3_sf"/>
</dbReference>
<dbReference type="PANTHER" id="PTHR46173">
    <property type="entry name" value="CCA TRNA NUCLEOTIDYLTRANSFERASE 1, MITOCHONDRIAL"/>
    <property type="match status" value="1"/>
</dbReference>
<evidence type="ECO:0000313" key="9">
    <source>
        <dbReference type="EMBL" id="CAA9326523.1"/>
    </source>
</evidence>
<dbReference type="InterPro" id="IPR002646">
    <property type="entry name" value="PolA_pol_head_dom"/>
</dbReference>
<reference evidence="9" key="1">
    <citation type="submission" date="2020-02" db="EMBL/GenBank/DDBJ databases">
        <authorList>
            <person name="Meier V. D."/>
        </authorList>
    </citation>
    <scope>NUCLEOTIDE SEQUENCE</scope>
    <source>
        <strain evidence="9">AVDCRST_MAG48</strain>
    </source>
</reference>
<evidence type="ECO:0000256" key="2">
    <source>
        <dbReference type="ARBA" id="ARBA00022679"/>
    </source>
</evidence>